<evidence type="ECO:0000256" key="3">
    <source>
        <dbReference type="ARBA" id="ARBA00022840"/>
    </source>
</evidence>
<protein>
    <recommendedName>
        <fullName evidence="5">Probable ATP-binding protein YheS</fullName>
    </recommendedName>
</protein>
<evidence type="ECO:0000313" key="9">
    <source>
        <dbReference type="EMBL" id="SEO50000.1"/>
    </source>
</evidence>
<dbReference type="Gene3D" id="3.40.50.300">
    <property type="entry name" value="P-loop containing nucleotide triphosphate hydrolases"/>
    <property type="match status" value="2"/>
</dbReference>
<dbReference type="PROSITE" id="PS50893">
    <property type="entry name" value="ABC_TRANSPORTER_2"/>
    <property type="match status" value="2"/>
</dbReference>
<dbReference type="SUPFAM" id="SSF52540">
    <property type="entry name" value="P-loop containing nucleoside triphosphate hydrolases"/>
    <property type="match status" value="2"/>
</dbReference>
<keyword evidence="10" id="KW-1185">Reference proteome</keyword>
<dbReference type="GO" id="GO:0016887">
    <property type="term" value="F:ATP hydrolysis activity"/>
    <property type="evidence" value="ECO:0007669"/>
    <property type="project" value="InterPro"/>
</dbReference>
<feature type="compositionally biased region" description="Basic and acidic residues" evidence="7">
    <location>
        <begin position="540"/>
        <end position="562"/>
    </location>
</feature>
<dbReference type="EMBL" id="FOEG01000001">
    <property type="protein sequence ID" value="SEO50000.1"/>
    <property type="molecule type" value="Genomic_DNA"/>
</dbReference>
<feature type="domain" description="ABC transporter" evidence="8">
    <location>
        <begin position="2"/>
        <end position="246"/>
    </location>
</feature>
<dbReference type="InterPro" id="IPR032781">
    <property type="entry name" value="ABC_tran_Xtn"/>
</dbReference>
<reference evidence="9 10" key="1">
    <citation type="submission" date="2016-10" db="EMBL/GenBank/DDBJ databases">
        <authorList>
            <person name="de Groot N.N."/>
        </authorList>
    </citation>
    <scope>NUCLEOTIDE SEQUENCE [LARGE SCALE GENOMIC DNA]</scope>
    <source>
        <strain evidence="9 10">CGMCC 1.6291</strain>
    </source>
</reference>
<keyword evidence="1" id="KW-0677">Repeat</keyword>
<proteinExistence type="inferred from homology"/>
<dbReference type="PANTHER" id="PTHR19211:SF14">
    <property type="entry name" value="ATP-BINDING CASSETTE SUB-FAMILY F MEMBER 1"/>
    <property type="match status" value="1"/>
</dbReference>
<keyword evidence="3 9" id="KW-0067">ATP-binding</keyword>
<dbReference type="FunFam" id="3.40.50.300:FF:000011">
    <property type="entry name" value="Putative ABC transporter ATP-binding component"/>
    <property type="match status" value="1"/>
</dbReference>
<dbReference type="PROSITE" id="PS00211">
    <property type="entry name" value="ABC_TRANSPORTER_1"/>
    <property type="match status" value="2"/>
</dbReference>
<evidence type="ECO:0000256" key="7">
    <source>
        <dbReference type="SAM" id="MobiDB-lite"/>
    </source>
</evidence>
<feature type="region of interest" description="Disordered" evidence="7">
    <location>
        <begin position="526"/>
        <end position="562"/>
    </location>
</feature>
<dbReference type="InterPro" id="IPR017871">
    <property type="entry name" value="ABC_transporter-like_CS"/>
</dbReference>
<dbReference type="InterPro" id="IPR050611">
    <property type="entry name" value="ABCF"/>
</dbReference>
<dbReference type="InterPro" id="IPR027417">
    <property type="entry name" value="P-loop_NTPase"/>
</dbReference>
<evidence type="ECO:0000256" key="4">
    <source>
        <dbReference type="ARBA" id="ARBA00061571"/>
    </source>
</evidence>
<dbReference type="OrthoDB" id="9808609at2"/>
<dbReference type="STRING" id="406100.SAMN04488052_101393"/>
<name>A0A1H8Q722_9GAMM</name>
<keyword evidence="2" id="KW-0547">Nucleotide-binding</keyword>
<dbReference type="PANTHER" id="PTHR19211">
    <property type="entry name" value="ATP-BINDING TRANSPORT PROTEIN-RELATED"/>
    <property type="match status" value="1"/>
</dbReference>
<dbReference type="InterPro" id="IPR003593">
    <property type="entry name" value="AAA+_ATPase"/>
</dbReference>
<evidence type="ECO:0000256" key="6">
    <source>
        <dbReference type="SAM" id="Coils"/>
    </source>
</evidence>
<keyword evidence="6" id="KW-0175">Coiled coil</keyword>
<organism evidence="9 10">
    <name type="scientific">Aquisalimonas asiatica</name>
    <dbReference type="NCBI Taxonomy" id="406100"/>
    <lineage>
        <taxon>Bacteria</taxon>
        <taxon>Pseudomonadati</taxon>
        <taxon>Pseudomonadota</taxon>
        <taxon>Gammaproteobacteria</taxon>
        <taxon>Chromatiales</taxon>
        <taxon>Ectothiorhodospiraceae</taxon>
        <taxon>Aquisalimonas</taxon>
    </lineage>
</organism>
<dbReference type="FunFam" id="3.40.50.300:FF:002053">
    <property type="entry name" value="ABC transporter ATP-binding protein"/>
    <property type="match status" value="1"/>
</dbReference>
<dbReference type="Pfam" id="PF00005">
    <property type="entry name" value="ABC_tran"/>
    <property type="match status" value="2"/>
</dbReference>
<dbReference type="CDD" id="cd03221">
    <property type="entry name" value="ABCF_EF-3"/>
    <property type="match status" value="2"/>
</dbReference>
<feature type="coiled-coil region" evidence="6">
    <location>
        <begin position="242"/>
        <end position="269"/>
    </location>
</feature>
<sequence length="635" mass="70644">MLNLVNLTLRRGTEALLRDASATVRPGERVGLVGANGTGKSSLFALIRGELQPDAGECTLPPGLVMAHVAQETDATERPAVEFVMDGDAELREIESQLRDAEAADQGERIATLHGRIDSIGGYSARARAGALMHGLGFGPDDENTPVARFSGGWRMRLNLARALMCRSDLLLLDEPTNHLDLDAVLWLQDWLRSYPGTLLLIAHDRDFLDAVTQRILHLEQQTIHGYTGNYSDFERQRAERLAQQQAAYERQQAEIQRIQRFVDRFRAQATKARQAQSRVKTLERMEALSPAHVDSPFRFAFREPTHLPRPLLTLDKVSTGYDHTPVVSGINLALAPGDRLGILGPNGAGKSTLVRLLAGEQALLSGSREPAHQLRIGYFAQHQLEQLDPNASPVVHLQRLDDKAKELDLRNYLGGFGFQGDMALSPVAPFSGGEKARLVLAMLVYQRPNLLLLDEPTNHLDLDMRHALTMALQDYAGALVVIAHDRHLLRSTTDRLLLVADGRASAFDGDLDDYARWLAERRTAGTPAAARSADGGSGNRKEQRQRAAERRKQLQPLRKEVKRLESDVERLSARVQEVEDALADPALYEESAAARLQELLSEQARLRDDMERRESDWMDAMERLEQAENEEDPA</sequence>
<dbReference type="InterPro" id="IPR003439">
    <property type="entry name" value="ABC_transporter-like_ATP-bd"/>
</dbReference>
<evidence type="ECO:0000313" key="10">
    <source>
        <dbReference type="Proteomes" id="UP000199657"/>
    </source>
</evidence>
<evidence type="ECO:0000256" key="5">
    <source>
        <dbReference type="ARBA" id="ARBA00069073"/>
    </source>
</evidence>
<evidence type="ECO:0000256" key="1">
    <source>
        <dbReference type="ARBA" id="ARBA00022737"/>
    </source>
</evidence>
<evidence type="ECO:0000259" key="8">
    <source>
        <dbReference type="PROSITE" id="PS50893"/>
    </source>
</evidence>
<dbReference type="GO" id="GO:0005524">
    <property type="term" value="F:ATP binding"/>
    <property type="evidence" value="ECO:0007669"/>
    <property type="project" value="UniProtKB-KW"/>
</dbReference>
<dbReference type="SMART" id="SM00382">
    <property type="entry name" value="AAA"/>
    <property type="match status" value="2"/>
</dbReference>
<comment type="similarity">
    <text evidence="4">Belongs to the ABC transporter superfamily. ABCF family. YheS subfamily.</text>
</comment>
<evidence type="ECO:0000256" key="2">
    <source>
        <dbReference type="ARBA" id="ARBA00022741"/>
    </source>
</evidence>
<dbReference type="Pfam" id="PF12848">
    <property type="entry name" value="ABC_tran_Xtn"/>
    <property type="match status" value="1"/>
</dbReference>
<gene>
    <name evidence="9" type="ORF">SAMN04488052_101393</name>
</gene>
<dbReference type="Gene3D" id="1.10.287.1490">
    <property type="match status" value="1"/>
</dbReference>
<dbReference type="AlphaFoldDB" id="A0A1H8Q722"/>
<dbReference type="RefSeq" id="WP_091639467.1">
    <property type="nucleotide sequence ID" value="NZ_FOEG01000001.1"/>
</dbReference>
<accession>A0A1H8Q722</accession>
<feature type="domain" description="ABC transporter" evidence="8">
    <location>
        <begin position="313"/>
        <end position="527"/>
    </location>
</feature>
<dbReference type="Proteomes" id="UP000199657">
    <property type="component" value="Unassembled WGS sequence"/>
</dbReference>